<dbReference type="Gene3D" id="3.40.50.1360">
    <property type="match status" value="1"/>
</dbReference>
<dbReference type="EMBL" id="BAAAVT010000003">
    <property type="protein sequence ID" value="GAA3054079.1"/>
    <property type="molecule type" value="Genomic_DNA"/>
</dbReference>
<dbReference type="Pfam" id="PF04198">
    <property type="entry name" value="Sugar-bind"/>
    <property type="match status" value="1"/>
</dbReference>
<keyword evidence="4" id="KW-0804">Transcription</keyword>
<reference evidence="7" key="1">
    <citation type="journal article" date="2019" name="Int. J. Syst. Evol. Microbiol.">
        <title>The Global Catalogue of Microorganisms (GCM) 10K type strain sequencing project: providing services to taxonomists for standard genome sequencing and annotation.</title>
        <authorList>
            <consortium name="The Broad Institute Genomics Platform"/>
            <consortium name="The Broad Institute Genome Sequencing Center for Infectious Disease"/>
            <person name="Wu L."/>
            <person name="Ma J."/>
        </authorList>
    </citation>
    <scope>NUCLEOTIDE SEQUENCE [LARGE SCALE GENOMIC DNA]</scope>
    <source>
        <strain evidence="7">JCM 14309</strain>
    </source>
</reference>
<dbReference type="Proteomes" id="UP001500236">
    <property type="component" value="Unassembled WGS sequence"/>
</dbReference>
<evidence type="ECO:0000256" key="3">
    <source>
        <dbReference type="ARBA" id="ARBA00023125"/>
    </source>
</evidence>
<dbReference type="SUPFAM" id="SSF100950">
    <property type="entry name" value="NagB/RpiA/CoA transferase-like"/>
    <property type="match status" value="1"/>
</dbReference>
<name>A0ABP6LTJ0_9MICC</name>
<dbReference type="Gene3D" id="1.10.10.10">
    <property type="entry name" value="Winged helix-like DNA-binding domain superfamily/Winged helix DNA-binding domain"/>
    <property type="match status" value="1"/>
</dbReference>
<comment type="similarity">
    <text evidence="1">Belongs to the SorC transcriptional regulatory family.</text>
</comment>
<dbReference type="PANTHER" id="PTHR34294:SF1">
    <property type="entry name" value="TRANSCRIPTIONAL REGULATOR LSRR"/>
    <property type="match status" value="1"/>
</dbReference>
<keyword evidence="2" id="KW-0805">Transcription regulation</keyword>
<gene>
    <name evidence="6" type="ORF">GCM10010529_05100</name>
</gene>
<dbReference type="InterPro" id="IPR037171">
    <property type="entry name" value="NagB/RpiA_transferase-like"/>
</dbReference>
<dbReference type="PANTHER" id="PTHR34294">
    <property type="entry name" value="TRANSCRIPTIONAL REGULATOR-RELATED"/>
    <property type="match status" value="1"/>
</dbReference>
<organism evidence="6 7">
    <name type="scientific">Nesterenkonia aethiopica</name>
    <dbReference type="NCBI Taxonomy" id="269144"/>
    <lineage>
        <taxon>Bacteria</taxon>
        <taxon>Bacillati</taxon>
        <taxon>Actinomycetota</taxon>
        <taxon>Actinomycetes</taxon>
        <taxon>Micrococcales</taxon>
        <taxon>Micrococcaceae</taxon>
        <taxon>Nesterenkonia</taxon>
    </lineage>
</organism>
<keyword evidence="7" id="KW-1185">Reference proteome</keyword>
<evidence type="ECO:0000256" key="4">
    <source>
        <dbReference type="ARBA" id="ARBA00023163"/>
    </source>
</evidence>
<proteinExistence type="inferred from homology"/>
<sequence>MGGMMTTDPQSERSHLGLLAELATEYYLEGLSKVEMARRHELSRFQIARLLDQARDEGIVRITIVNPSDAGAEHDDLARALGVSTVTVVAQRSDETLRSALARQVADLLPRRLHDDARLGVAWSRTLMHLPEHLGELPKVDVVQLVGPVSAPGSTTGDSAALVHRLGARAGGQVWPLPTPLIVESPEVAAALRASSEVRSALDAADELDVAVIAIGAWDAGISTVWARVSDEEKQRARDAGAIAECSGILLDAQGRVARTGMEERVIGVTPAQLRRTRVLAVAPAVGYPEAVLAAARGGFVDDLVISAELADQLMDLLAAEQLDALG</sequence>
<comment type="caution">
    <text evidence="6">The sequence shown here is derived from an EMBL/GenBank/DDBJ whole genome shotgun (WGS) entry which is preliminary data.</text>
</comment>
<feature type="domain" description="Sugar-binding" evidence="5">
    <location>
        <begin position="76"/>
        <end position="315"/>
    </location>
</feature>
<evidence type="ECO:0000313" key="6">
    <source>
        <dbReference type="EMBL" id="GAA3054079.1"/>
    </source>
</evidence>
<accession>A0ABP6LTJ0</accession>
<evidence type="ECO:0000256" key="2">
    <source>
        <dbReference type="ARBA" id="ARBA00023015"/>
    </source>
</evidence>
<evidence type="ECO:0000259" key="5">
    <source>
        <dbReference type="Pfam" id="PF04198"/>
    </source>
</evidence>
<keyword evidence="3" id="KW-0238">DNA-binding</keyword>
<protein>
    <submittedName>
        <fullName evidence="6">Sugar-binding transcriptional regulator</fullName>
    </submittedName>
</protein>
<dbReference type="InterPro" id="IPR007324">
    <property type="entry name" value="Sugar-bd_dom_put"/>
</dbReference>
<evidence type="ECO:0000256" key="1">
    <source>
        <dbReference type="ARBA" id="ARBA00010466"/>
    </source>
</evidence>
<dbReference type="InterPro" id="IPR051054">
    <property type="entry name" value="SorC_transcr_regulators"/>
</dbReference>
<evidence type="ECO:0000313" key="7">
    <source>
        <dbReference type="Proteomes" id="UP001500236"/>
    </source>
</evidence>
<dbReference type="InterPro" id="IPR036388">
    <property type="entry name" value="WH-like_DNA-bd_sf"/>
</dbReference>